<evidence type="ECO:0000256" key="1">
    <source>
        <dbReference type="SAM" id="Phobius"/>
    </source>
</evidence>
<keyword evidence="1" id="KW-0472">Membrane</keyword>
<evidence type="ECO:0000313" key="2">
    <source>
        <dbReference type="EMBL" id="QCY46111.1"/>
    </source>
</evidence>
<keyword evidence="1" id="KW-0812">Transmembrane</keyword>
<dbReference type="EMBL" id="CP034412">
    <property type="protein sequence ID" value="QCY46111.1"/>
    <property type="molecule type" value="Genomic_DNA"/>
</dbReference>
<keyword evidence="1" id="KW-1133">Transmembrane helix</keyword>
<dbReference type="RefSeq" id="WP_138925570.1">
    <property type="nucleotide sequence ID" value="NZ_CP034412.1"/>
</dbReference>
<reference evidence="2 3" key="1">
    <citation type="submission" date="2018-12" db="EMBL/GenBank/DDBJ databases">
        <title>Complete Genome Sequence of Glutamicibacter creatinolyticus strain LGCM259,isolated from an abscess of a 12-year-old mare in Italy.</title>
        <authorList>
            <person name="Santos R.G."/>
            <person name="Silva A.L."/>
            <person name="Seyffert N."/>
            <person name="Castro T.L.P."/>
            <person name="Attili A.R."/>
            <person name="Rifici C."/>
            <person name="Mazzullo G."/>
            <person name="Brenig B."/>
            <person name="Venanzi F."/>
            <person name="Azevedo V."/>
        </authorList>
    </citation>
    <scope>NUCLEOTIDE SEQUENCE [LARGE SCALE GENOMIC DNA]</scope>
    <source>
        <strain evidence="2 3">LGCM 259</strain>
    </source>
</reference>
<feature type="transmembrane region" description="Helical" evidence="1">
    <location>
        <begin position="94"/>
        <end position="113"/>
    </location>
</feature>
<sequence>MHGSTGSGRAPAQSAAELLALADDAAANMVRTSAAPRGLLALLGAWVATLLSLRHVAPLGLLIVLASLLLPLALWCLLHYRRRPRPRRLVENDGAYAGYFLFGLLALAVLQFWEALGPIAITAKWLSAFAVFWFCQQRMRRALALARQKDAHEHAH</sequence>
<dbReference type="Proteomes" id="UP000307000">
    <property type="component" value="Chromosome"/>
</dbReference>
<keyword evidence="3" id="KW-1185">Reference proteome</keyword>
<proteinExistence type="predicted"/>
<accession>A0A5B7WPX9</accession>
<feature type="transmembrane region" description="Helical" evidence="1">
    <location>
        <begin position="119"/>
        <end position="135"/>
    </location>
</feature>
<dbReference type="KEGG" id="gcr:GcLGCM259_0329"/>
<dbReference type="AlphaFoldDB" id="A0A5B7WPX9"/>
<feature type="transmembrane region" description="Helical" evidence="1">
    <location>
        <begin position="59"/>
        <end position="78"/>
    </location>
</feature>
<name>A0A5B7WPX9_9MICC</name>
<organism evidence="2 3">
    <name type="scientific">Glutamicibacter creatinolyticus</name>
    <dbReference type="NCBI Taxonomy" id="162496"/>
    <lineage>
        <taxon>Bacteria</taxon>
        <taxon>Bacillati</taxon>
        <taxon>Actinomycetota</taxon>
        <taxon>Actinomycetes</taxon>
        <taxon>Micrococcales</taxon>
        <taxon>Micrococcaceae</taxon>
        <taxon>Glutamicibacter</taxon>
    </lineage>
</organism>
<protein>
    <submittedName>
        <fullName evidence="2">Uncharacterized protein</fullName>
    </submittedName>
</protein>
<gene>
    <name evidence="2" type="ORF">GcLGCM259_0329</name>
</gene>
<evidence type="ECO:0000313" key="3">
    <source>
        <dbReference type="Proteomes" id="UP000307000"/>
    </source>
</evidence>